<reference evidence="1" key="2">
    <citation type="submission" date="2023-01" db="EMBL/GenBank/DDBJ databases">
        <title>Draft genome sequence of Sulfitobacter pacificus strain NBRC 109915.</title>
        <authorList>
            <person name="Sun Q."/>
            <person name="Mori K."/>
        </authorList>
    </citation>
    <scope>NUCLEOTIDE SEQUENCE</scope>
    <source>
        <strain evidence="1">NBRC 109915</strain>
    </source>
</reference>
<evidence type="ECO:0000313" key="1">
    <source>
        <dbReference type="EMBL" id="GLQ26130.1"/>
    </source>
</evidence>
<dbReference type="EMBL" id="BSNL01000001">
    <property type="protein sequence ID" value="GLQ26130.1"/>
    <property type="molecule type" value="Genomic_DNA"/>
</dbReference>
<dbReference type="CDD" id="cd08054">
    <property type="entry name" value="gp6"/>
    <property type="match status" value="1"/>
</dbReference>
<name>A0ABQ5VGB9_9RHOB</name>
<dbReference type="Gene3D" id="1.10.3230.30">
    <property type="entry name" value="Phage gp6-like head-tail connector protein"/>
    <property type="match status" value="1"/>
</dbReference>
<gene>
    <name evidence="1" type="ORF">GCM10007927_09330</name>
</gene>
<proteinExistence type="predicted"/>
<evidence type="ECO:0008006" key="3">
    <source>
        <dbReference type="Google" id="ProtNLM"/>
    </source>
</evidence>
<dbReference type="InterPro" id="IPR006450">
    <property type="entry name" value="Phage_HK97_gp6-like"/>
</dbReference>
<comment type="caution">
    <text evidence="1">The sequence shown here is derived from an EMBL/GenBank/DDBJ whole genome shotgun (WGS) entry which is preliminary data.</text>
</comment>
<dbReference type="NCBIfam" id="TIGR02215">
    <property type="entry name" value="phage_chp_gp8"/>
    <property type="match status" value="1"/>
</dbReference>
<keyword evidence="2" id="KW-1185">Reference proteome</keyword>
<organism evidence="1 2">
    <name type="scientific">Sulfitobacter pacificus</name>
    <dbReference type="NCBI Taxonomy" id="1499314"/>
    <lineage>
        <taxon>Bacteria</taxon>
        <taxon>Pseudomonadati</taxon>
        <taxon>Pseudomonadota</taxon>
        <taxon>Alphaproteobacteria</taxon>
        <taxon>Rhodobacterales</taxon>
        <taxon>Roseobacteraceae</taxon>
        <taxon>Sulfitobacter</taxon>
    </lineage>
</organism>
<dbReference type="NCBIfam" id="TIGR01560">
    <property type="entry name" value="put_DNA_pack"/>
    <property type="match status" value="1"/>
</dbReference>
<sequence>MELMSAPENTPVTEGELLSHLRLTDGEQDGTLARCVSTAIAMLDGDDGELGRALISQTWREYIRPPSNGSGVQLSLRPAQSIESVAFRDAEGAWVEADLTGFSLHVVEDAPVVFADVWPVGHGFQSLRIDYVAGYGDDGASVPDTIKQAILLLAAHYYLERAPVVSKESSAELPISIDRLLQRYKVWVR</sequence>
<evidence type="ECO:0000313" key="2">
    <source>
        <dbReference type="Proteomes" id="UP001161388"/>
    </source>
</evidence>
<dbReference type="InterPro" id="IPR011738">
    <property type="entry name" value="Phage_CHP"/>
</dbReference>
<protein>
    <recommendedName>
        <fullName evidence="3">PhiE125 gp8 family phage protein</fullName>
    </recommendedName>
</protein>
<dbReference type="Proteomes" id="UP001161388">
    <property type="component" value="Unassembled WGS sequence"/>
</dbReference>
<reference evidence="1" key="1">
    <citation type="journal article" date="2014" name="Int. J. Syst. Evol. Microbiol.">
        <title>Complete genome of a new Firmicutes species belonging to the dominant human colonic microbiota ('Ruminococcus bicirculans') reveals two chromosomes and a selective capacity to utilize plant glucans.</title>
        <authorList>
            <consortium name="NISC Comparative Sequencing Program"/>
            <person name="Wegmann U."/>
            <person name="Louis P."/>
            <person name="Goesmann A."/>
            <person name="Henrissat B."/>
            <person name="Duncan S.H."/>
            <person name="Flint H.J."/>
        </authorList>
    </citation>
    <scope>NUCLEOTIDE SEQUENCE</scope>
    <source>
        <strain evidence="1">NBRC 109915</strain>
    </source>
</reference>
<accession>A0ABQ5VGB9</accession>